<dbReference type="PROSITE" id="PS51296">
    <property type="entry name" value="RIESKE"/>
    <property type="match status" value="1"/>
</dbReference>
<evidence type="ECO:0000256" key="4">
    <source>
        <dbReference type="ARBA" id="ARBA00022723"/>
    </source>
</evidence>
<dbReference type="EMBL" id="PVNG01000030">
    <property type="protein sequence ID" value="PRX52848.1"/>
    <property type="molecule type" value="Genomic_DNA"/>
</dbReference>
<dbReference type="InterPro" id="IPR036922">
    <property type="entry name" value="Rieske_2Fe-2S_sf"/>
</dbReference>
<evidence type="ECO:0000256" key="7">
    <source>
        <dbReference type="ARBA" id="ARBA00023157"/>
    </source>
</evidence>
<keyword evidence="7" id="KW-1015">Disulfide bond</keyword>
<dbReference type="RefSeq" id="WP_181308623.1">
    <property type="nucleotide sequence ID" value="NZ_PVNG01000030.1"/>
</dbReference>
<dbReference type="GO" id="GO:0016020">
    <property type="term" value="C:membrane"/>
    <property type="evidence" value="ECO:0007669"/>
    <property type="project" value="InterPro"/>
</dbReference>
<evidence type="ECO:0000313" key="13">
    <source>
        <dbReference type="Proteomes" id="UP000238312"/>
    </source>
</evidence>
<dbReference type="GO" id="GO:0016705">
    <property type="term" value="F:oxidoreductase activity, acting on paired donors, with incorporation or reduction of molecular oxygen"/>
    <property type="evidence" value="ECO:0007669"/>
    <property type="project" value="UniProtKB-ARBA"/>
</dbReference>
<sequence>MSGNGAERREVPGATRTAGNGAGRREVPGATGTAGNGLGRRELLGATGVAACGLAALTACGSEGVQAKPSLKGKVLAKTADVPVGGGKLIEDLKIVVTQPAQGVYKAYSSVCTHKGCQVGTPADNVIRCACHGSEFAADTGQATKGPASAPLTSFKVKVEGDGIVVA</sequence>
<evidence type="ECO:0000256" key="5">
    <source>
        <dbReference type="ARBA" id="ARBA00023004"/>
    </source>
</evidence>
<evidence type="ECO:0000256" key="10">
    <source>
        <dbReference type="SAM" id="MobiDB-lite"/>
    </source>
</evidence>
<keyword evidence="6" id="KW-0411">Iron-sulfur</keyword>
<reference evidence="12 13" key="1">
    <citation type="submission" date="2018-03" db="EMBL/GenBank/DDBJ databases">
        <title>Genomic Encyclopedia of Type Strains, Phase III (KMG-III): the genomes of soil and plant-associated and newly described type strains.</title>
        <authorList>
            <person name="Whitman W."/>
        </authorList>
    </citation>
    <scope>NUCLEOTIDE SEQUENCE [LARGE SCALE GENOMIC DNA]</scope>
    <source>
        <strain evidence="12 13">CGMCC 4.7104</strain>
    </source>
</reference>
<keyword evidence="13" id="KW-1185">Reference proteome</keyword>
<dbReference type="Proteomes" id="UP000238312">
    <property type="component" value="Unassembled WGS sequence"/>
</dbReference>
<proteinExistence type="predicted"/>
<feature type="domain" description="Rieske" evidence="11">
    <location>
        <begin position="74"/>
        <end position="166"/>
    </location>
</feature>
<organism evidence="12 13">
    <name type="scientific">Nonomuraea fuscirosea</name>
    <dbReference type="NCBI Taxonomy" id="1291556"/>
    <lineage>
        <taxon>Bacteria</taxon>
        <taxon>Bacillati</taxon>
        <taxon>Actinomycetota</taxon>
        <taxon>Actinomycetes</taxon>
        <taxon>Streptosporangiales</taxon>
        <taxon>Streptosporangiaceae</taxon>
        <taxon>Nonomuraea</taxon>
    </lineage>
</organism>
<feature type="compositionally biased region" description="Basic and acidic residues" evidence="10">
    <location>
        <begin position="1"/>
        <end position="11"/>
    </location>
</feature>
<dbReference type="Gene3D" id="2.102.10.10">
    <property type="entry name" value="Rieske [2Fe-2S] iron-sulphur domain"/>
    <property type="match status" value="1"/>
</dbReference>
<feature type="region of interest" description="Disordered" evidence="10">
    <location>
        <begin position="1"/>
        <end position="38"/>
    </location>
</feature>
<dbReference type="PANTHER" id="PTHR10134">
    <property type="entry name" value="CYTOCHROME B-C1 COMPLEX SUBUNIT RIESKE, MITOCHONDRIAL"/>
    <property type="match status" value="1"/>
</dbReference>
<dbReference type="PRINTS" id="PR00162">
    <property type="entry name" value="RIESKE"/>
</dbReference>
<dbReference type="CDD" id="cd03467">
    <property type="entry name" value="Rieske"/>
    <property type="match status" value="1"/>
</dbReference>
<comment type="caution">
    <text evidence="12">The sequence shown here is derived from an EMBL/GenBank/DDBJ whole genome shotgun (WGS) entry which is preliminary data.</text>
</comment>
<accession>A0A2T0M644</accession>
<dbReference type="PROSITE" id="PS51318">
    <property type="entry name" value="TAT"/>
    <property type="match status" value="1"/>
</dbReference>
<name>A0A2T0M644_9ACTN</name>
<dbReference type="InterPro" id="IPR017941">
    <property type="entry name" value="Rieske_2Fe-2S"/>
</dbReference>
<dbReference type="FunFam" id="2.102.10.10:FF:000016">
    <property type="entry name" value="Nitrite reductase/ring-hydroxylating ferredoxin subunit"/>
    <property type="match status" value="1"/>
</dbReference>
<dbReference type="GO" id="GO:0051537">
    <property type="term" value="F:2 iron, 2 sulfur cluster binding"/>
    <property type="evidence" value="ECO:0007669"/>
    <property type="project" value="UniProtKB-KW"/>
</dbReference>
<keyword evidence="3" id="KW-0001">2Fe-2S</keyword>
<dbReference type="GO" id="GO:0046872">
    <property type="term" value="F:metal ion binding"/>
    <property type="evidence" value="ECO:0007669"/>
    <property type="project" value="UniProtKB-KW"/>
</dbReference>
<protein>
    <recommendedName>
        <fullName evidence="2">Cytochrome bc1 complex Rieske iron-sulfur subunit</fullName>
    </recommendedName>
    <alternativeName>
        <fullName evidence="8">Cytochrome bc1 reductase complex subunit QcrA</fullName>
    </alternativeName>
</protein>
<dbReference type="InterPro" id="IPR014349">
    <property type="entry name" value="Rieske_Fe-S_prot"/>
</dbReference>
<evidence type="ECO:0000313" key="12">
    <source>
        <dbReference type="EMBL" id="PRX52848.1"/>
    </source>
</evidence>
<evidence type="ECO:0000256" key="6">
    <source>
        <dbReference type="ARBA" id="ARBA00023014"/>
    </source>
</evidence>
<evidence type="ECO:0000256" key="1">
    <source>
        <dbReference type="ARBA" id="ARBA00002494"/>
    </source>
</evidence>
<evidence type="ECO:0000256" key="3">
    <source>
        <dbReference type="ARBA" id="ARBA00022714"/>
    </source>
</evidence>
<evidence type="ECO:0000256" key="9">
    <source>
        <dbReference type="ARBA" id="ARBA00034078"/>
    </source>
</evidence>
<keyword evidence="5" id="KW-0408">Iron</keyword>
<dbReference type="SUPFAM" id="SSF50022">
    <property type="entry name" value="ISP domain"/>
    <property type="match status" value="1"/>
</dbReference>
<dbReference type="InterPro" id="IPR006311">
    <property type="entry name" value="TAT_signal"/>
</dbReference>
<gene>
    <name evidence="12" type="ORF">B0I32_130123</name>
</gene>
<evidence type="ECO:0000256" key="8">
    <source>
        <dbReference type="ARBA" id="ARBA00029586"/>
    </source>
</evidence>
<evidence type="ECO:0000259" key="11">
    <source>
        <dbReference type="PROSITE" id="PS51296"/>
    </source>
</evidence>
<dbReference type="Pfam" id="PF00355">
    <property type="entry name" value="Rieske"/>
    <property type="match status" value="1"/>
</dbReference>
<keyword evidence="4" id="KW-0479">Metal-binding</keyword>
<dbReference type="InterPro" id="IPR005805">
    <property type="entry name" value="Rieske_Fe-S_prot_C"/>
</dbReference>
<dbReference type="AlphaFoldDB" id="A0A2T0M644"/>
<dbReference type="GO" id="GO:0004497">
    <property type="term" value="F:monooxygenase activity"/>
    <property type="evidence" value="ECO:0007669"/>
    <property type="project" value="UniProtKB-ARBA"/>
</dbReference>
<comment type="function">
    <text evidence="1">Iron-sulfur subunit of the cytochrome bc1 complex, an essential component of the respiratory electron transport chain required for ATP synthesis. The bc1 complex catalyzes the oxidation of menaquinol and the reduction of cytochrome c in the respiratory chain. The bc1 complex operates through a Q-cycle mechanism that couples electron transfer to generation of the proton gradient that drives ATP synthesis.</text>
</comment>
<evidence type="ECO:0000256" key="2">
    <source>
        <dbReference type="ARBA" id="ARBA00015816"/>
    </source>
</evidence>
<comment type="cofactor">
    <cofactor evidence="9">
        <name>[2Fe-2S] cluster</name>
        <dbReference type="ChEBI" id="CHEBI:190135"/>
    </cofactor>
</comment>